<feature type="non-terminal residue" evidence="6">
    <location>
        <position position="1"/>
    </location>
</feature>
<dbReference type="InterPro" id="IPR035979">
    <property type="entry name" value="RBD_domain_sf"/>
</dbReference>
<evidence type="ECO:0000259" key="5">
    <source>
        <dbReference type="PROSITE" id="PS50102"/>
    </source>
</evidence>
<feature type="compositionally biased region" description="Polar residues" evidence="4">
    <location>
        <begin position="171"/>
        <end position="184"/>
    </location>
</feature>
<feature type="region of interest" description="Disordered" evidence="4">
    <location>
        <begin position="1"/>
        <end position="71"/>
    </location>
</feature>
<dbReference type="GO" id="GO:0003723">
    <property type="term" value="F:RNA binding"/>
    <property type="evidence" value="ECO:0007669"/>
    <property type="project" value="UniProtKB-UniRule"/>
</dbReference>
<feature type="compositionally biased region" description="Basic and acidic residues" evidence="4">
    <location>
        <begin position="218"/>
        <end position="228"/>
    </location>
</feature>
<dbReference type="Gene3D" id="3.30.70.330">
    <property type="match status" value="2"/>
</dbReference>
<dbReference type="FunCoup" id="A0A0C2XLG8">
    <property type="interactions" value="352"/>
</dbReference>
<feature type="compositionally biased region" description="Basic and acidic residues" evidence="4">
    <location>
        <begin position="21"/>
        <end position="38"/>
    </location>
</feature>
<dbReference type="EMBL" id="KN818224">
    <property type="protein sequence ID" value="KIL70376.1"/>
    <property type="molecule type" value="Genomic_DNA"/>
</dbReference>
<dbReference type="Proteomes" id="UP000054549">
    <property type="component" value="Unassembled WGS sequence"/>
</dbReference>
<dbReference type="PANTHER" id="PTHR23236:SF119">
    <property type="entry name" value="NUCLEAR RNA-BINDING PROTEIN SART-3"/>
    <property type="match status" value="1"/>
</dbReference>
<accession>A0A0C2XLG8</accession>
<sequence length="301" mass="32763">EAQEGSTDEDEIATNLNVLSHADKKKRELQREEQHDDNVLLSSKKARQGQKKKPSGSADISDTNSKRQNSVWVGNLAFKTTVEDLKSFFAGAGEITRVNMPMKAAPEPARKPENRGFAYVDFSTPEGKSAAIALSEQPLTGRKLLIKDGDDFTGRPKPAESGESGVATPRKTPTAQKILKSQKQPPGPTLFLGNLGFKTTEADITGMLDAHRHLGKKRTSDRGAESKSGKSAQSNGWIRQVRMGTFEDSGLCKGFAFVDFVSTENATSALVNPKNYLLNGRKLVIEYASPDAVRRGMSKPK</sequence>
<feature type="compositionally biased region" description="Basic residues" evidence="4">
    <location>
        <begin position="44"/>
        <end position="54"/>
    </location>
</feature>
<dbReference type="OrthoDB" id="439808at2759"/>
<keyword evidence="7" id="KW-1185">Reference proteome</keyword>
<feature type="domain" description="RRM" evidence="5">
    <location>
        <begin position="69"/>
        <end position="151"/>
    </location>
</feature>
<evidence type="ECO:0000256" key="2">
    <source>
        <dbReference type="ARBA" id="ARBA00022884"/>
    </source>
</evidence>
<evidence type="ECO:0000256" key="1">
    <source>
        <dbReference type="ARBA" id="ARBA00022737"/>
    </source>
</evidence>
<dbReference type="SMART" id="SM00360">
    <property type="entry name" value="RRM"/>
    <property type="match status" value="2"/>
</dbReference>
<dbReference type="HOGENOM" id="CLU_027451_2_1_1"/>
<dbReference type="SUPFAM" id="SSF54928">
    <property type="entry name" value="RNA-binding domain, RBD"/>
    <property type="match status" value="1"/>
</dbReference>
<keyword evidence="1" id="KW-0677">Repeat</keyword>
<dbReference type="Pfam" id="PF00076">
    <property type="entry name" value="RRM_1"/>
    <property type="match status" value="1"/>
</dbReference>
<gene>
    <name evidence="6" type="ORF">M378DRAFT_54774</name>
</gene>
<feature type="region of interest" description="Disordered" evidence="4">
    <location>
        <begin position="146"/>
        <end position="194"/>
    </location>
</feature>
<dbReference type="PANTHER" id="PTHR23236">
    <property type="entry name" value="EUKARYOTIC TRANSLATION INITIATION FACTOR 4B/4H"/>
    <property type="match status" value="1"/>
</dbReference>
<feature type="compositionally biased region" description="Basic and acidic residues" evidence="4">
    <location>
        <begin position="146"/>
        <end position="160"/>
    </location>
</feature>
<evidence type="ECO:0000256" key="3">
    <source>
        <dbReference type="PROSITE-ProRule" id="PRU00176"/>
    </source>
</evidence>
<dbReference type="InterPro" id="IPR000504">
    <property type="entry name" value="RRM_dom"/>
</dbReference>
<feature type="region of interest" description="Disordered" evidence="4">
    <location>
        <begin position="213"/>
        <end position="236"/>
    </location>
</feature>
<protein>
    <recommendedName>
        <fullName evidence="5">RRM domain-containing protein</fullName>
    </recommendedName>
</protein>
<organism evidence="6 7">
    <name type="scientific">Amanita muscaria (strain Koide BX008)</name>
    <dbReference type="NCBI Taxonomy" id="946122"/>
    <lineage>
        <taxon>Eukaryota</taxon>
        <taxon>Fungi</taxon>
        <taxon>Dikarya</taxon>
        <taxon>Basidiomycota</taxon>
        <taxon>Agaricomycotina</taxon>
        <taxon>Agaricomycetes</taxon>
        <taxon>Agaricomycetidae</taxon>
        <taxon>Agaricales</taxon>
        <taxon>Pluteineae</taxon>
        <taxon>Amanitaceae</taxon>
        <taxon>Amanita</taxon>
    </lineage>
</organism>
<keyword evidence="2 3" id="KW-0694">RNA-binding</keyword>
<evidence type="ECO:0000313" key="6">
    <source>
        <dbReference type="EMBL" id="KIL70376.1"/>
    </source>
</evidence>
<dbReference type="InterPro" id="IPR012677">
    <property type="entry name" value="Nucleotide-bd_a/b_plait_sf"/>
</dbReference>
<proteinExistence type="predicted"/>
<feature type="non-terminal residue" evidence="6">
    <location>
        <position position="301"/>
    </location>
</feature>
<dbReference type="STRING" id="946122.A0A0C2XLG8"/>
<dbReference type="AlphaFoldDB" id="A0A0C2XLG8"/>
<evidence type="ECO:0000313" key="7">
    <source>
        <dbReference type="Proteomes" id="UP000054549"/>
    </source>
</evidence>
<evidence type="ECO:0000256" key="4">
    <source>
        <dbReference type="SAM" id="MobiDB-lite"/>
    </source>
</evidence>
<dbReference type="PROSITE" id="PS50102">
    <property type="entry name" value="RRM"/>
    <property type="match status" value="2"/>
</dbReference>
<dbReference type="InParanoid" id="A0A0C2XLG8"/>
<feature type="domain" description="RRM" evidence="5">
    <location>
        <begin position="188"/>
        <end position="290"/>
    </location>
</feature>
<reference evidence="6 7" key="1">
    <citation type="submission" date="2014-04" db="EMBL/GenBank/DDBJ databases">
        <title>Evolutionary Origins and Diversification of the Mycorrhizal Mutualists.</title>
        <authorList>
            <consortium name="DOE Joint Genome Institute"/>
            <consortium name="Mycorrhizal Genomics Consortium"/>
            <person name="Kohler A."/>
            <person name="Kuo A."/>
            <person name="Nagy L.G."/>
            <person name="Floudas D."/>
            <person name="Copeland A."/>
            <person name="Barry K.W."/>
            <person name="Cichocki N."/>
            <person name="Veneault-Fourrey C."/>
            <person name="LaButti K."/>
            <person name="Lindquist E.A."/>
            <person name="Lipzen A."/>
            <person name="Lundell T."/>
            <person name="Morin E."/>
            <person name="Murat C."/>
            <person name="Riley R."/>
            <person name="Ohm R."/>
            <person name="Sun H."/>
            <person name="Tunlid A."/>
            <person name="Henrissat B."/>
            <person name="Grigoriev I.V."/>
            <person name="Hibbett D.S."/>
            <person name="Martin F."/>
        </authorList>
    </citation>
    <scope>NUCLEOTIDE SEQUENCE [LARGE SCALE GENOMIC DNA]</scope>
    <source>
        <strain evidence="6 7">Koide BX008</strain>
    </source>
</reference>
<feature type="compositionally biased region" description="Polar residues" evidence="4">
    <location>
        <begin position="58"/>
        <end position="71"/>
    </location>
</feature>
<feature type="compositionally biased region" description="Acidic residues" evidence="4">
    <location>
        <begin position="1"/>
        <end position="12"/>
    </location>
</feature>
<name>A0A0C2XLG8_AMAMK</name>